<name>X0X5K7_9ZZZZ</name>
<protein>
    <submittedName>
        <fullName evidence="2">Uncharacterized protein</fullName>
    </submittedName>
</protein>
<keyword evidence="1" id="KW-0472">Membrane</keyword>
<keyword evidence="1" id="KW-0812">Transmembrane</keyword>
<feature type="non-terminal residue" evidence="2">
    <location>
        <position position="82"/>
    </location>
</feature>
<feature type="transmembrane region" description="Helical" evidence="1">
    <location>
        <begin position="12"/>
        <end position="31"/>
    </location>
</feature>
<comment type="caution">
    <text evidence="2">The sequence shown here is derived from an EMBL/GenBank/DDBJ whole genome shotgun (WGS) entry which is preliminary data.</text>
</comment>
<dbReference type="AlphaFoldDB" id="X0X5K7"/>
<evidence type="ECO:0000256" key="1">
    <source>
        <dbReference type="SAM" id="Phobius"/>
    </source>
</evidence>
<gene>
    <name evidence="2" type="ORF">S01H1_61992</name>
</gene>
<keyword evidence="1" id="KW-1133">Transmembrane helix</keyword>
<reference evidence="2" key="1">
    <citation type="journal article" date="2014" name="Front. Microbiol.">
        <title>High frequency of phylogenetically diverse reductive dehalogenase-homologous genes in deep subseafloor sedimentary metagenomes.</title>
        <authorList>
            <person name="Kawai M."/>
            <person name="Futagami T."/>
            <person name="Toyoda A."/>
            <person name="Takaki Y."/>
            <person name="Nishi S."/>
            <person name="Hori S."/>
            <person name="Arai W."/>
            <person name="Tsubouchi T."/>
            <person name="Morono Y."/>
            <person name="Uchiyama I."/>
            <person name="Ito T."/>
            <person name="Fujiyama A."/>
            <person name="Inagaki F."/>
            <person name="Takami H."/>
        </authorList>
    </citation>
    <scope>NUCLEOTIDE SEQUENCE</scope>
    <source>
        <strain evidence="2">Expedition CK06-06</strain>
    </source>
</reference>
<sequence>MNKIKLTNGGKPSWLTIFLAICAVAALLLNITKITDRIFNKGATSALMAQTVKDNTEDVKEVADTLDEVQDRIKVRRANSGL</sequence>
<proteinExistence type="predicted"/>
<accession>X0X5K7</accession>
<dbReference type="EMBL" id="BARS01040689">
    <property type="protein sequence ID" value="GAG38469.1"/>
    <property type="molecule type" value="Genomic_DNA"/>
</dbReference>
<organism evidence="2">
    <name type="scientific">marine sediment metagenome</name>
    <dbReference type="NCBI Taxonomy" id="412755"/>
    <lineage>
        <taxon>unclassified sequences</taxon>
        <taxon>metagenomes</taxon>
        <taxon>ecological metagenomes</taxon>
    </lineage>
</organism>
<evidence type="ECO:0000313" key="2">
    <source>
        <dbReference type="EMBL" id="GAG38469.1"/>
    </source>
</evidence>